<evidence type="ECO:0000313" key="2">
    <source>
        <dbReference type="Proteomes" id="UP000003635"/>
    </source>
</evidence>
<dbReference type="Proteomes" id="UP000003635">
    <property type="component" value="Unassembled WGS sequence"/>
</dbReference>
<sequence length="96" mass="9985">MHAAARRAAHELGRLEDDLAAFEERLLDGTASSADLQALDRMMQALADLRVFLEAIAAAKDGAAALAGVALADVRARLAGEEAGGIGRKGVEIFGR</sequence>
<comment type="caution">
    <text evidence="1">The sequence shown here is derived from an EMBL/GenBank/DDBJ whole genome shotgun (WGS) entry which is preliminary data.</text>
</comment>
<dbReference type="AlphaFoldDB" id="Q2CIS4"/>
<dbReference type="HOGENOM" id="CLU_2356957_0_0_5"/>
<dbReference type="STRING" id="314256.OG2516_05388"/>
<proteinExistence type="predicted"/>
<keyword evidence="2" id="KW-1185">Reference proteome</keyword>
<accession>Q2CIS4</accession>
<gene>
    <name evidence="1" type="ORF">OG2516_05388</name>
</gene>
<evidence type="ECO:0000313" key="1">
    <source>
        <dbReference type="EMBL" id="EAR52515.1"/>
    </source>
</evidence>
<protein>
    <submittedName>
        <fullName evidence="1">Uncharacterized protein</fullName>
    </submittedName>
</protein>
<dbReference type="RefSeq" id="WP_007254605.1">
    <property type="nucleotide sequence ID" value="NZ_CH724107.1"/>
</dbReference>
<dbReference type="EMBL" id="AAOT01000003">
    <property type="protein sequence ID" value="EAR52515.1"/>
    <property type="molecule type" value="Genomic_DNA"/>
</dbReference>
<organism evidence="1 2">
    <name type="scientific">Oceanicola granulosus (strain ATCC BAA-861 / DSM 15982 / KCTC 12143 / HTCC2516)</name>
    <dbReference type="NCBI Taxonomy" id="314256"/>
    <lineage>
        <taxon>Bacteria</taxon>
        <taxon>Pseudomonadati</taxon>
        <taxon>Pseudomonadota</taxon>
        <taxon>Alphaproteobacteria</taxon>
        <taxon>Rhodobacterales</taxon>
        <taxon>Roseobacteraceae</taxon>
        <taxon>Oceanicola</taxon>
    </lineage>
</organism>
<name>Q2CIS4_OCEGH</name>
<reference evidence="1 2" key="1">
    <citation type="journal article" date="2010" name="J. Bacteriol.">
        <title>Genome sequences of Oceanicola granulosus HTCC2516(T) and Oceanicola batsensis HTCC2597(TDelta).</title>
        <authorList>
            <person name="Thrash J.C."/>
            <person name="Cho J.C."/>
            <person name="Vergin K.L."/>
            <person name="Giovannoni S.J."/>
        </authorList>
    </citation>
    <scope>NUCLEOTIDE SEQUENCE [LARGE SCALE GENOMIC DNA]</scope>
    <source>
        <strain evidence="2">ATCC BAA-861 / DSM 15982 / KCTC 12143 / HTCC2516</strain>
    </source>
</reference>